<proteinExistence type="predicted"/>
<gene>
    <name evidence="2" type="ORF">FHS44_004922</name>
</gene>
<dbReference type="AlphaFoldDB" id="A0A7W7VPC0"/>
<dbReference type="InterPro" id="IPR007969">
    <property type="entry name" value="DUF732"/>
</dbReference>
<keyword evidence="3" id="KW-1185">Reference proteome</keyword>
<dbReference type="Proteomes" id="UP000552644">
    <property type="component" value="Unassembled WGS sequence"/>
</dbReference>
<dbReference type="Pfam" id="PF05305">
    <property type="entry name" value="DUF732"/>
    <property type="match status" value="1"/>
</dbReference>
<comment type="caution">
    <text evidence="2">The sequence shown here is derived from an EMBL/GenBank/DDBJ whole genome shotgun (WGS) entry which is preliminary data.</text>
</comment>
<evidence type="ECO:0000313" key="3">
    <source>
        <dbReference type="Proteomes" id="UP000552644"/>
    </source>
</evidence>
<dbReference type="EMBL" id="JACHJP010000005">
    <property type="protein sequence ID" value="MBB4917802.1"/>
    <property type="molecule type" value="Genomic_DNA"/>
</dbReference>
<accession>A0A7W7VPC0</accession>
<feature type="domain" description="DUF732" evidence="1">
    <location>
        <begin position="70"/>
        <end position="136"/>
    </location>
</feature>
<evidence type="ECO:0000259" key="1">
    <source>
        <dbReference type="Pfam" id="PF05305"/>
    </source>
</evidence>
<sequence>MAIVAVVLGVAVVGLLGLLIVLPDDGGETPVAKTGPAVAVSTPGAVEVIPTATGPSVEPTPDPSASALEATFTAAVKQRKALKDADPYKLGWLGRSMCEALEEGKSFSEAVVLGAGGFDQETSAYIARLAVANLCPGQGEKVPD</sequence>
<reference evidence="2 3" key="1">
    <citation type="submission" date="2020-08" db="EMBL/GenBank/DDBJ databases">
        <title>Genomic Encyclopedia of Type Strains, Phase III (KMG-III): the genomes of soil and plant-associated and newly described type strains.</title>
        <authorList>
            <person name="Whitman W."/>
        </authorList>
    </citation>
    <scope>NUCLEOTIDE SEQUENCE [LARGE SCALE GENOMIC DNA]</scope>
    <source>
        <strain evidence="2 3">CECT 8840</strain>
    </source>
</reference>
<organism evidence="2 3">
    <name type="scientific">Streptosporangium saharense</name>
    <dbReference type="NCBI Taxonomy" id="1706840"/>
    <lineage>
        <taxon>Bacteria</taxon>
        <taxon>Bacillati</taxon>
        <taxon>Actinomycetota</taxon>
        <taxon>Actinomycetes</taxon>
        <taxon>Streptosporangiales</taxon>
        <taxon>Streptosporangiaceae</taxon>
        <taxon>Streptosporangium</taxon>
    </lineage>
</organism>
<evidence type="ECO:0000313" key="2">
    <source>
        <dbReference type="EMBL" id="MBB4917802.1"/>
    </source>
</evidence>
<protein>
    <recommendedName>
        <fullName evidence="1">DUF732 domain-containing protein</fullName>
    </recommendedName>
</protein>
<dbReference type="RefSeq" id="WP_184718404.1">
    <property type="nucleotide sequence ID" value="NZ_JACHJP010000005.1"/>
</dbReference>
<name>A0A7W7VPC0_9ACTN</name>